<evidence type="ECO:0000313" key="3">
    <source>
        <dbReference type="Proteomes" id="UP000001312"/>
    </source>
</evidence>
<dbReference type="KEGG" id="ssl:SS1G_07104"/>
<keyword evidence="3" id="KW-1185">Reference proteome</keyword>
<dbReference type="Proteomes" id="UP000001312">
    <property type="component" value="Unassembled WGS sequence"/>
</dbReference>
<evidence type="ECO:0000256" key="1">
    <source>
        <dbReference type="SAM" id="MobiDB-lite"/>
    </source>
</evidence>
<organism evidence="2 3">
    <name type="scientific">Sclerotinia sclerotiorum (strain ATCC 18683 / 1980 / Ss-1)</name>
    <name type="common">White mold</name>
    <name type="synonym">Whetzelinia sclerotiorum</name>
    <dbReference type="NCBI Taxonomy" id="665079"/>
    <lineage>
        <taxon>Eukaryota</taxon>
        <taxon>Fungi</taxon>
        <taxon>Dikarya</taxon>
        <taxon>Ascomycota</taxon>
        <taxon>Pezizomycotina</taxon>
        <taxon>Leotiomycetes</taxon>
        <taxon>Helotiales</taxon>
        <taxon>Sclerotiniaceae</taxon>
        <taxon>Sclerotinia</taxon>
    </lineage>
</organism>
<evidence type="ECO:0000313" key="2">
    <source>
        <dbReference type="EMBL" id="EDO04621.1"/>
    </source>
</evidence>
<feature type="region of interest" description="Disordered" evidence="1">
    <location>
        <begin position="1"/>
        <end position="28"/>
    </location>
</feature>
<sequence length="74" mass="8279">MTDDLEKGEMVRTEDLGGEMPNVGDLSMPGIGQILGSLKTAWREEEVGVKMNQGKFLTERTKGFLPVLRDGRRR</sequence>
<dbReference type="EMBL" id="CH476629">
    <property type="protein sequence ID" value="EDO04621.1"/>
    <property type="molecule type" value="Genomic_DNA"/>
</dbReference>
<reference evidence="3" key="1">
    <citation type="journal article" date="2011" name="PLoS Genet.">
        <title>Genomic analysis of the necrotrophic fungal pathogens Sclerotinia sclerotiorum and Botrytis cinerea.</title>
        <authorList>
            <person name="Amselem J."/>
            <person name="Cuomo C.A."/>
            <person name="van Kan J.A."/>
            <person name="Viaud M."/>
            <person name="Benito E.P."/>
            <person name="Couloux A."/>
            <person name="Coutinho P.M."/>
            <person name="de Vries R.P."/>
            <person name="Dyer P.S."/>
            <person name="Fillinger S."/>
            <person name="Fournier E."/>
            <person name="Gout L."/>
            <person name="Hahn M."/>
            <person name="Kohn L."/>
            <person name="Lapalu N."/>
            <person name="Plummer K.M."/>
            <person name="Pradier J.M."/>
            <person name="Quevillon E."/>
            <person name="Sharon A."/>
            <person name="Simon A."/>
            <person name="ten Have A."/>
            <person name="Tudzynski B."/>
            <person name="Tudzynski P."/>
            <person name="Wincker P."/>
            <person name="Andrew M."/>
            <person name="Anthouard V."/>
            <person name="Beever R.E."/>
            <person name="Beffa R."/>
            <person name="Benoit I."/>
            <person name="Bouzid O."/>
            <person name="Brault B."/>
            <person name="Chen Z."/>
            <person name="Choquer M."/>
            <person name="Collemare J."/>
            <person name="Cotton P."/>
            <person name="Danchin E.G."/>
            <person name="Da Silva C."/>
            <person name="Gautier A."/>
            <person name="Giraud C."/>
            <person name="Giraud T."/>
            <person name="Gonzalez C."/>
            <person name="Grossetete S."/>
            <person name="Guldener U."/>
            <person name="Henrissat B."/>
            <person name="Howlett B.J."/>
            <person name="Kodira C."/>
            <person name="Kretschmer M."/>
            <person name="Lappartient A."/>
            <person name="Leroch M."/>
            <person name="Levis C."/>
            <person name="Mauceli E."/>
            <person name="Neuveglise C."/>
            <person name="Oeser B."/>
            <person name="Pearson M."/>
            <person name="Poulain J."/>
            <person name="Poussereau N."/>
            <person name="Quesneville H."/>
            <person name="Rascle C."/>
            <person name="Schumacher J."/>
            <person name="Segurens B."/>
            <person name="Sexton A."/>
            <person name="Silva E."/>
            <person name="Sirven C."/>
            <person name="Soanes D.M."/>
            <person name="Talbot N.J."/>
            <person name="Templeton M."/>
            <person name="Yandava C."/>
            <person name="Yarden O."/>
            <person name="Zeng Q."/>
            <person name="Rollins J.A."/>
            <person name="Lebrun M.H."/>
            <person name="Dickman M."/>
        </authorList>
    </citation>
    <scope>NUCLEOTIDE SEQUENCE [LARGE SCALE GENOMIC DNA]</scope>
    <source>
        <strain evidence="3">ATCC 18683 / 1980 / Ss-1</strain>
    </source>
</reference>
<accession>A7EP55</accession>
<dbReference type="HOGENOM" id="CLU_2689310_0_0_1"/>
<gene>
    <name evidence="2" type="ORF">SS1G_07104</name>
</gene>
<dbReference type="GeneID" id="5487929"/>
<name>A7EP55_SCLS1</name>
<feature type="compositionally biased region" description="Basic and acidic residues" evidence="1">
    <location>
        <begin position="1"/>
        <end position="15"/>
    </location>
</feature>
<dbReference type="InParanoid" id="A7EP55"/>
<protein>
    <submittedName>
        <fullName evidence="2">Uncharacterized protein</fullName>
    </submittedName>
</protein>
<proteinExistence type="predicted"/>
<dbReference type="RefSeq" id="XP_001591658.1">
    <property type="nucleotide sequence ID" value="XM_001591608.1"/>
</dbReference>
<dbReference type="AlphaFoldDB" id="A7EP55"/>